<gene>
    <name evidence="1" type="ORF">GCM10011573_05160</name>
</gene>
<organism evidence="1 2">
    <name type="scientific">Enterococcus wangshanyuanii</name>
    <dbReference type="NCBI Taxonomy" id="2005703"/>
    <lineage>
        <taxon>Bacteria</taxon>
        <taxon>Bacillati</taxon>
        <taxon>Bacillota</taxon>
        <taxon>Bacilli</taxon>
        <taxon>Lactobacillales</taxon>
        <taxon>Enterococcaceae</taxon>
        <taxon>Enterococcus</taxon>
    </lineage>
</organism>
<name>A0ABQ1NJ31_9ENTE</name>
<keyword evidence="2" id="KW-1185">Reference proteome</keyword>
<evidence type="ECO:0000313" key="1">
    <source>
        <dbReference type="EMBL" id="GGC78425.1"/>
    </source>
</evidence>
<accession>A0ABQ1NJ31</accession>
<protein>
    <recommendedName>
        <fullName evidence="3">SipW-cognate class signal peptide</fullName>
    </recommendedName>
</protein>
<evidence type="ECO:0000313" key="2">
    <source>
        <dbReference type="Proteomes" id="UP000630615"/>
    </source>
</evidence>
<dbReference type="Proteomes" id="UP000630615">
    <property type="component" value="Unassembled WGS sequence"/>
</dbReference>
<reference evidence="2" key="1">
    <citation type="journal article" date="2019" name="Int. J. Syst. Evol. Microbiol.">
        <title>The Global Catalogue of Microorganisms (GCM) 10K type strain sequencing project: providing services to taxonomists for standard genome sequencing and annotation.</title>
        <authorList>
            <consortium name="The Broad Institute Genomics Platform"/>
            <consortium name="The Broad Institute Genome Sequencing Center for Infectious Disease"/>
            <person name="Wu L."/>
            <person name="Ma J."/>
        </authorList>
    </citation>
    <scope>NUCLEOTIDE SEQUENCE [LARGE SCALE GENOMIC DNA]</scope>
    <source>
        <strain evidence="2">CGMCC 1.15942</strain>
    </source>
</reference>
<dbReference type="EMBL" id="BMKI01000001">
    <property type="protein sequence ID" value="GGC78425.1"/>
    <property type="molecule type" value="Genomic_DNA"/>
</dbReference>
<proteinExistence type="predicted"/>
<dbReference type="RefSeq" id="WP_088268429.1">
    <property type="nucleotide sequence ID" value="NZ_BMKI01000001.1"/>
</dbReference>
<comment type="caution">
    <text evidence="1">The sequence shown here is derived from an EMBL/GenBank/DDBJ whole genome shotgun (WGS) entry which is preliminary data.</text>
</comment>
<sequence>MKKKMVILLCGITLLAGISSLGGLYAYAYGWIIVGENGELQYETVDQASIEIYSEVSHSRSHENGKWLSTLKPKDLVKSVKDRKGNEVDYSNLEVSFKVYDKAKSSFVDISENEVLNTNGTFNFDKFNDFQVTFKYTYNSMPGTQEKYVLPSTISKTVDVWEAGA</sequence>
<evidence type="ECO:0008006" key="3">
    <source>
        <dbReference type="Google" id="ProtNLM"/>
    </source>
</evidence>